<comment type="caution">
    <text evidence="2">The sequence shown here is derived from an EMBL/GenBank/DDBJ whole genome shotgun (WGS) entry which is preliminary data.</text>
</comment>
<dbReference type="PIRSF" id="PIRSF016493">
    <property type="entry name" value="Glycyl_aminpptds"/>
    <property type="match status" value="1"/>
</dbReference>
<dbReference type="InterPro" id="IPR027268">
    <property type="entry name" value="Peptidase_M4/M1_CTD_sf"/>
</dbReference>
<reference evidence="2 3" key="1">
    <citation type="submission" date="2020-06" db="EMBL/GenBank/DDBJ databases">
        <title>Whole-genome sequence of Allochromatium humboldtianum DSM 21881, type strain.</title>
        <authorList>
            <person name="Kyndt J.A."/>
            <person name="Meyer T.E."/>
        </authorList>
    </citation>
    <scope>NUCLEOTIDE SEQUENCE [LARGE SCALE GENOMIC DNA]</scope>
    <source>
        <strain evidence="2 3">DSM 21881</strain>
    </source>
</reference>
<keyword evidence="3" id="KW-1185">Reference proteome</keyword>
<dbReference type="InterPro" id="IPR036034">
    <property type="entry name" value="PDZ_sf"/>
</dbReference>
<dbReference type="SUPFAM" id="SSF50156">
    <property type="entry name" value="PDZ domain-like"/>
    <property type="match status" value="1"/>
</dbReference>
<dbReference type="InterPro" id="IPR040756">
    <property type="entry name" value="Peptidase_M61_N"/>
</dbReference>
<organism evidence="2 3">
    <name type="scientific">Allochromatium humboldtianum</name>
    <dbReference type="NCBI Taxonomy" id="504901"/>
    <lineage>
        <taxon>Bacteria</taxon>
        <taxon>Pseudomonadati</taxon>
        <taxon>Pseudomonadota</taxon>
        <taxon>Gammaproteobacteria</taxon>
        <taxon>Chromatiales</taxon>
        <taxon>Chromatiaceae</taxon>
        <taxon>Allochromatium</taxon>
    </lineage>
</organism>
<dbReference type="AlphaFoldDB" id="A0A850RAC7"/>
<dbReference type="SMART" id="SM00228">
    <property type="entry name" value="PDZ"/>
    <property type="match status" value="1"/>
</dbReference>
<dbReference type="Pfam" id="PF05299">
    <property type="entry name" value="Peptidase_M61"/>
    <property type="match status" value="1"/>
</dbReference>
<dbReference type="InterPro" id="IPR024191">
    <property type="entry name" value="Peptidase_M61"/>
</dbReference>
<dbReference type="SUPFAM" id="SSF55486">
    <property type="entry name" value="Metalloproteases ('zincins'), catalytic domain"/>
    <property type="match status" value="1"/>
</dbReference>
<dbReference type="RefSeq" id="WP_176976468.1">
    <property type="nucleotide sequence ID" value="NZ_JABZEO010000006.1"/>
</dbReference>
<dbReference type="Gene3D" id="1.10.390.10">
    <property type="entry name" value="Neutral Protease Domain 2"/>
    <property type="match status" value="1"/>
</dbReference>
<name>A0A850RAC7_9GAMM</name>
<dbReference type="InterPro" id="IPR007963">
    <property type="entry name" value="Peptidase_M61_catalytic"/>
</dbReference>
<sequence length="616" mass="68517">MIHPVPPSSTLLYRVRPVSPQAHLFEVEILVEPSSECTLVLSMPAWIPGSYMIRDFARNIVAISAFDERDQPLALQKTDKQTWRLAEVAGPCRIRYRVFAWDLSVRAAHLDAIHAYFNGPALLLRVHGLEDRPCRLELQPPDGESFSEWRLATSLQPLDVDPRGFGLYGAEDYEDLIDHPVEMGRFRELAFDVSGVPHRFAITGRHRLDESRLLGDLTRVCAEHAALFGELPIDRYLFLVTALGEGYGGLEHRYSTSLLCVRDDLPQPGDDAPTEGYKRFLGLCSHEYFHLWHVKRIRPRALMESNLEREAPTRTLWAFEGITSYYDELALVRAGCIGEKDYLGLLAQTLTRVARTPGRRVQTLAESSFDAWIKFYKPDENAPNALVSYYAKGALAALMLDLTLRRDTQGACSLDDVMRELWRVHGRTGVGVEERGVEAIASAVSGLDLSGFFARALDSTDELDPTELLADVGVALRWRPNRGDKDLGGQVERFEPVTAKPTLGVRLRPGETLIQNVLNESAGERAGLAPGDQLLAVEGLRVTPANLETLVARAAVDGAPVVLHVFRRDELLTLTADPEPAPEDTCELSLLDDVPEAVKRARAHWLSSVSARGRHG</sequence>
<gene>
    <name evidence="2" type="ORF">HW932_10625</name>
</gene>
<dbReference type="InterPro" id="IPR001478">
    <property type="entry name" value="PDZ"/>
</dbReference>
<accession>A0A850RAC7</accession>
<proteinExistence type="predicted"/>
<dbReference type="Gene3D" id="2.30.42.10">
    <property type="match status" value="1"/>
</dbReference>
<evidence type="ECO:0000313" key="2">
    <source>
        <dbReference type="EMBL" id="NVZ09715.1"/>
    </source>
</evidence>
<evidence type="ECO:0000259" key="1">
    <source>
        <dbReference type="PROSITE" id="PS50106"/>
    </source>
</evidence>
<dbReference type="Proteomes" id="UP000592294">
    <property type="component" value="Unassembled WGS sequence"/>
</dbReference>
<protein>
    <submittedName>
        <fullName evidence="2">M61 family metallopeptidase</fullName>
    </submittedName>
</protein>
<feature type="domain" description="PDZ" evidence="1">
    <location>
        <begin position="503"/>
        <end position="569"/>
    </location>
</feature>
<dbReference type="Gene3D" id="2.60.40.3650">
    <property type="match status" value="1"/>
</dbReference>
<dbReference type="PROSITE" id="PS50106">
    <property type="entry name" value="PDZ"/>
    <property type="match status" value="1"/>
</dbReference>
<dbReference type="EMBL" id="JABZEO010000006">
    <property type="protein sequence ID" value="NVZ09715.1"/>
    <property type="molecule type" value="Genomic_DNA"/>
</dbReference>
<dbReference type="Pfam" id="PF17899">
    <property type="entry name" value="Peptidase_M61_N"/>
    <property type="match status" value="1"/>
</dbReference>
<evidence type="ECO:0000313" key="3">
    <source>
        <dbReference type="Proteomes" id="UP000592294"/>
    </source>
</evidence>